<dbReference type="Gene3D" id="3.40.50.300">
    <property type="entry name" value="P-loop containing nucleotide triphosphate hydrolases"/>
    <property type="match status" value="1"/>
</dbReference>
<dbReference type="PANTHER" id="PTHR46844">
    <property type="entry name" value="SLR5058 PROTEIN"/>
    <property type="match status" value="1"/>
</dbReference>
<feature type="domain" description="NACHT" evidence="2">
    <location>
        <begin position="391"/>
        <end position="488"/>
    </location>
</feature>
<dbReference type="SUPFAM" id="SSF53474">
    <property type="entry name" value="alpha/beta-Hydrolases"/>
    <property type="match status" value="1"/>
</dbReference>
<dbReference type="Proteomes" id="UP000756346">
    <property type="component" value="Unassembled WGS sequence"/>
</dbReference>
<comment type="caution">
    <text evidence="3">The sequence shown here is derived from an EMBL/GenBank/DDBJ whole genome shotgun (WGS) entry which is preliminary data.</text>
</comment>
<dbReference type="RefSeq" id="XP_046004170.1">
    <property type="nucleotide sequence ID" value="XM_046151029.1"/>
</dbReference>
<dbReference type="PROSITE" id="PS50837">
    <property type="entry name" value="NACHT"/>
    <property type="match status" value="1"/>
</dbReference>
<organism evidence="3 4">
    <name type="scientific">Microdochium trichocladiopsis</name>
    <dbReference type="NCBI Taxonomy" id="1682393"/>
    <lineage>
        <taxon>Eukaryota</taxon>
        <taxon>Fungi</taxon>
        <taxon>Dikarya</taxon>
        <taxon>Ascomycota</taxon>
        <taxon>Pezizomycotina</taxon>
        <taxon>Sordariomycetes</taxon>
        <taxon>Xylariomycetidae</taxon>
        <taxon>Xylariales</taxon>
        <taxon>Microdochiaceae</taxon>
        <taxon>Microdochium</taxon>
    </lineage>
</organism>
<accession>A0A9P9BHC4</accession>
<dbReference type="InterPro" id="IPR055496">
    <property type="entry name" value="DUF7068"/>
</dbReference>
<evidence type="ECO:0000256" key="1">
    <source>
        <dbReference type="SAM" id="MobiDB-lite"/>
    </source>
</evidence>
<dbReference type="InterPro" id="IPR027417">
    <property type="entry name" value="P-loop_NTPase"/>
</dbReference>
<dbReference type="OrthoDB" id="427518at2759"/>
<feature type="non-terminal residue" evidence="3">
    <location>
        <position position="827"/>
    </location>
</feature>
<sequence>MASLQETLAPRGVRLKKVYEPNGKTDIDIIAIHGLDTTSAETWVWKPRDNSSHVNWLSDKKMLPSRVGNASIWTCDWQADLILPAGQEPKTAEELARDVLACLEAHVREQSYRPILFIASCFGGVLLMKAMVLAHSDMGSESPLMRADPRVVFLATPFRGTAFEKVASWAQPLMGLKLLFSNRAITPVLELLKQPPSEGGIPISAFSGIYRNNPKHIGTFYEKGNTNLFRHVGLSPEFLNTEPSSGRLDIVKDAQGLERPHILMNKFSGPDDGGYVFVRQKIEELLEGIRLSSSSDLREADEIVRKLYQDGRLRVRRLSGKSLPVEQCYINLAIVKRAAENRGDETDTTGATHHPSSPEQQRADELESVGVHLRDIFNDRKNRKGEVSRPRRISVQGLPGAGKTTLCKKAVHEFVENGAWKFLFDRLLWIPLRNLKDREDRYDLTKLFHDEFFSQNNRKDKLVSAMWRASEQCEGSRTLFVLDGLDEIWHGLTADKVRFSFVRHLLDMPNVIVMSRPSVSLPDSLKPFDMKLEILGFDSQDVATYIQAMEPGNAPKIQDFLSDHSLSQALIRTPIHLDALCFAMQDGRDYKPETTTGLYTALEDGLSERSAETNKTNLVQRLAFAGLVKNKQVFTTDFVKEALAGCGYGLQERFDLLSRSPFLKALDTSDVEYDKSSLEFLHLNVQDYFAARYVVDLLLEGQPFACPQTSSNRTEPLTAREFFQRHKYSTRYDMAWRFVAGLLSSKGKAVQFFDEIDKEPLDLLGPAHQRLAMRCLCELPQSDEADLIKLRRQVESRLSEWFTFQQAYIPTLGSDQEFPIQILINIL</sequence>
<dbReference type="InterPro" id="IPR029058">
    <property type="entry name" value="AB_hydrolase_fold"/>
</dbReference>
<dbReference type="GeneID" id="70180575"/>
<dbReference type="Pfam" id="PF23238">
    <property type="entry name" value="DUF7068"/>
    <property type="match status" value="1"/>
</dbReference>
<keyword evidence="4" id="KW-1185">Reference proteome</keyword>
<evidence type="ECO:0000313" key="3">
    <source>
        <dbReference type="EMBL" id="KAH7010639.1"/>
    </source>
</evidence>
<proteinExistence type="predicted"/>
<protein>
    <recommendedName>
        <fullName evidence="2">NACHT domain-containing protein</fullName>
    </recommendedName>
</protein>
<name>A0A9P9BHC4_9PEZI</name>
<dbReference type="Pfam" id="PF05729">
    <property type="entry name" value="NACHT"/>
    <property type="match status" value="1"/>
</dbReference>
<evidence type="ECO:0000259" key="2">
    <source>
        <dbReference type="PROSITE" id="PS50837"/>
    </source>
</evidence>
<dbReference type="AlphaFoldDB" id="A0A9P9BHC4"/>
<reference evidence="3" key="1">
    <citation type="journal article" date="2021" name="Nat. Commun.">
        <title>Genetic determinants of endophytism in the Arabidopsis root mycobiome.</title>
        <authorList>
            <person name="Mesny F."/>
            <person name="Miyauchi S."/>
            <person name="Thiergart T."/>
            <person name="Pickel B."/>
            <person name="Atanasova L."/>
            <person name="Karlsson M."/>
            <person name="Huettel B."/>
            <person name="Barry K.W."/>
            <person name="Haridas S."/>
            <person name="Chen C."/>
            <person name="Bauer D."/>
            <person name="Andreopoulos W."/>
            <person name="Pangilinan J."/>
            <person name="LaButti K."/>
            <person name="Riley R."/>
            <person name="Lipzen A."/>
            <person name="Clum A."/>
            <person name="Drula E."/>
            <person name="Henrissat B."/>
            <person name="Kohler A."/>
            <person name="Grigoriev I.V."/>
            <person name="Martin F.M."/>
            <person name="Hacquard S."/>
        </authorList>
    </citation>
    <scope>NUCLEOTIDE SEQUENCE</scope>
    <source>
        <strain evidence="3">MPI-CAGE-CH-0230</strain>
    </source>
</reference>
<dbReference type="PANTHER" id="PTHR46844:SF1">
    <property type="entry name" value="SLR5058 PROTEIN"/>
    <property type="match status" value="1"/>
</dbReference>
<gene>
    <name evidence="3" type="ORF">B0I36DRAFT_257613</name>
</gene>
<evidence type="ECO:0000313" key="4">
    <source>
        <dbReference type="Proteomes" id="UP000756346"/>
    </source>
</evidence>
<feature type="compositionally biased region" description="Polar residues" evidence="1">
    <location>
        <begin position="348"/>
        <end position="360"/>
    </location>
</feature>
<feature type="region of interest" description="Disordered" evidence="1">
    <location>
        <begin position="341"/>
        <end position="365"/>
    </location>
</feature>
<dbReference type="EMBL" id="JAGTJQ010000017">
    <property type="protein sequence ID" value="KAH7010639.1"/>
    <property type="molecule type" value="Genomic_DNA"/>
</dbReference>
<dbReference type="InterPro" id="IPR007111">
    <property type="entry name" value="NACHT_NTPase"/>
</dbReference>
<dbReference type="SUPFAM" id="SSF52540">
    <property type="entry name" value="P-loop containing nucleoside triphosphate hydrolases"/>
    <property type="match status" value="1"/>
</dbReference>